<dbReference type="InterPro" id="IPR006522">
    <property type="entry name" value="Phage_virion_morphogenesis"/>
</dbReference>
<protein>
    <submittedName>
        <fullName evidence="2">Phage virion morphogenesis (Putative tail completion) protein</fullName>
    </submittedName>
</protein>
<dbReference type="Pfam" id="PF05069">
    <property type="entry name" value="Phage_tail_S"/>
    <property type="match status" value="1"/>
</dbReference>
<feature type="compositionally biased region" description="Basic residues" evidence="1">
    <location>
        <begin position="56"/>
        <end position="66"/>
    </location>
</feature>
<accession>A0A1G7CQL3</accession>
<evidence type="ECO:0000313" key="2">
    <source>
        <dbReference type="EMBL" id="SDE41642.1"/>
    </source>
</evidence>
<organism evidence="2 3">
    <name type="scientific">Paraburkholderia lycopersici</name>
    <dbReference type="NCBI Taxonomy" id="416944"/>
    <lineage>
        <taxon>Bacteria</taxon>
        <taxon>Pseudomonadati</taxon>
        <taxon>Pseudomonadota</taxon>
        <taxon>Betaproteobacteria</taxon>
        <taxon>Burkholderiales</taxon>
        <taxon>Burkholderiaceae</taxon>
        <taxon>Paraburkholderia</taxon>
    </lineage>
</organism>
<feature type="region of interest" description="Disordered" evidence="1">
    <location>
        <begin position="36"/>
        <end position="66"/>
    </location>
</feature>
<dbReference type="OrthoDB" id="6402405at2"/>
<keyword evidence="3" id="KW-1185">Reference proteome</keyword>
<reference evidence="3" key="1">
    <citation type="submission" date="2016-09" db="EMBL/GenBank/DDBJ databases">
        <authorList>
            <person name="Varghese N."/>
            <person name="Submissions S."/>
        </authorList>
    </citation>
    <scope>NUCLEOTIDE SEQUENCE [LARGE SCALE GENOMIC DNA]</scope>
    <source>
        <strain evidence="3">TNe-862</strain>
    </source>
</reference>
<dbReference type="AlphaFoldDB" id="A0A1G7CQL3"/>
<name>A0A1G7CQL3_9BURK</name>
<evidence type="ECO:0000313" key="3">
    <source>
        <dbReference type="Proteomes" id="UP000198908"/>
    </source>
</evidence>
<dbReference type="EMBL" id="FMYQ01000047">
    <property type="protein sequence ID" value="SDE41642.1"/>
    <property type="molecule type" value="Genomic_DNA"/>
</dbReference>
<evidence type="ECO:0000256" key="1">
    <source>
        <dbReference type="SAM" id="MobiDB-lite"/>
    </source>
</evidence>
<feature type="compositionally biased region" description="Polar residues" evidence="1">
    <location>
        <begin position="37"/>
        <end position="48"/>
    </location>
</feature>
<proteinExistence type="predicted"/>
<sequence>MDELSALESWAGGLLAQLDGPARRAALRDVARELRKSQQTRIAQQRNPDGTAYTARKPRPKKHLRDKAGRIKRGAMFARIRQARYLRADVDSEGVAIGFVGRVARVARIHQFGESDRIAPNGPEYKYPARVLLGFSDTDLDIVRDVLLKHLVK</sequence>
<dbReference type="STRING" id="416944.SAMN05421548_14723"/>
<dbReference type="Proteomes" id="UP000198908">
    <property type="component" value="Unassembled WGS sequence"/>
</dbReference>
<gene>
    <name evidence="2" type="ORF">SAMN05421548_14723</name>
</gene>
<dbReference type="RefSeq" id="WP_092006152.1">
    <property type="nucleotide sequence ID" value="NZ_FMYQ01000047.1"/>
</dbReference>
<dbReference type="NCBIfam" id="TIGR01635">
    <property type="entry name" value="tail_comp_S"/>
    <property type="match status" value="1"/>
</dbReference>